<sequence>CHADARLARLYDLPADRLPSYADSFHGLAVREGTLTAANCASCHGVHAILRSSDPRSTVNAANLGKTCGQCHAGIGEKLAIGPVHVRIATAPAHPVVRWIRRLYLAIIPPTLGFMLLHNLLDWFAKLRRHRRSAHRPGFGLGNSQEYLLRMNVCFRIAHWGVMLSFPALVFTGFALKYPDSWWSAPFLLWGKQVAFRGLLHRTAAIVLLASTLYHLLHLALNQRDRRLLLAMLPKWKDATDLADVVRYNLNLRKEEPQFGKFNYAEKIEYWAFLWGTAVMAISGFLLWFNNFALRHFPKWITDAATAVHWYEALLATFSVLLWHFYMVVFDPLVYPMDTAWLDGKVPADHYRHSRPGYLRALGRAGLVTAVKDEASPQVQSNPAIKPETKGKSRSSLPEGHS</sequence>
<dbReference type="Pfam" id="PF01292">
    <property type="entry name" value="Ni_hydr_CYTB"/>
    <property type="match status" value="1"/>
</dbReference>
<reference evidence="12" key="1">
    <citation type="submission" date="2020-06" db="EMBL/GenBank/DDBJ databases">
        <title>Legume-microbial interactions unlock mineral nutrients during tropical forest succession.</title>
        <authorList>
            <person name="Epihov D.Z."/>
        </authorList>
    </citation>
    <scope>NUCLEOTIDE SEQUENCE [LARGE SCALE GENOMIC DNA]</scope>
    <source>
        <strain evidence="12">Pan2503</strain>
    </source>
</reference>
<evidence type="ECO:0000256" key="1">
    <source>
        <dbReference type="ARBA" id="ARBA00004651"/>
    </source>
</evidence>
<evidence type="ECO:0000259" key="11">
    <source>
        <dbReference type="PROSITE" id="PS51007"/>
    </source>
</evidence>
<evidence type="ECO:0000256" key="7">
    <source>
        <dbReference type="ARBA" id="ARBA00023136"/>
    </source>
</evidence>
<dbReference type="Proteomes" id="UP000567293">
    <property type="component" value="Unassembled WGS sequence"/>
</dbReference>
<dbReference type="GO" id="GO:0046872">
    <property type="term" value="F:metal ion binding"/>
    <property type="evidence" value="ECO:0007669"/>
    <property type="project" value="UniProtKB-KW"/>
</dbReference>
<dbReference type="PANTHER" id="PTHR30485">
    <property type="entry name" value="NI/FE-HYDROGENASE 1 B-TYPE CYTOCHROME SUBUNIT"/>
    <property type="match status" value="1"/>
</dbReference>
<evidence type="ECO:0000256" key="3">
    <source>
        <dbReference type="ARBA" id="ARBA00022692"/>
    </source>
</evidence>
<comment type="caution">
    <text evidence="12">The sequence shown here is derived from an EMBL/GenBank/DDBJ whole genome shotgun (WGS) entry which is preliminary data.</text>
</comment>
<keyword evidence="13" id="KW-1185">Reference proteome</keyword>
<dbReference type="InterPro" id="IPR009056">
    <property type="entry name" value="Cyt_c-like_dom"/>
</dbReference>
<dbReference type="SUPFAM" id="SSF48695">
    <property type="entry name" value="Multiheme cytochromes"/>
    <property type="match status" value="1"/>
</dbReference>
<dbReference type="InterPro" id="IPR016174">
    <property type="entry name" value="Di-haem_cyt_TM"/>
</dbReference>
<gene>
    <name evidence="12" type="ORF">HRJ53_19975</name>
</gene>
<dbReference type="InterPro" id="IPR011577">
    <property type="entry name" value="Cyt_b561_bac/Ni-Hgenase"/>
</dbReference>
<dbReference type="PROSITE" id="PS51007">
    <property type="entry name" value="CYTC"/>
    <property type="match status" value="1"/>
</dbReference>
<feature type="domain" description="Cytochrome c" evidence="11">
    <location>
        <begin position="22"/>
        <end position="253"/>
    </location>
</feature>
<keyword evidence="3 10" id="KW-0812">Transmembrane</keyword>
<dbReference type="PANTHER" id="PTHR30485:SF0">
    <property type="entry name" value="NI_FE-HYDROGENASE 1 B-TYPE CYTOCHROME SUBUNIT-RELATED"/>
    <property type="match status" value="1"/>
</dbReference>
<dbReference type="EMBL" id="JACDQQ010001918">
    <property type="protein sequence ID" value="MBA0087269.1"/>
    <property type="molecule type" value="Genomic_DNA"/>
</dbReference>
<evidence type="ECO:0000256" key="5">
    <source>
        <dbReference type="ARBA" id="ARBA00022989"/>
    </source>
</evidence>
<dbReference type="Gene3D" id="1.20.950.20">
    <property type="entry name" value="Transmembrane di-heme cytochromes, Chain C"/>
    <property type="match status" value="1"/>
</dbReference>
<accession>A0A7V8SYN4</accession>
<keyword evidence="7 10" id="KW-0472">Membrane</keyword>
<feature type="transmembrane region" description="Helical" evidence="10">
    <location>
        <begin position="270"/>
        <end position="289"/>
    </location>
</feature>
<feature type="non-terminal residue" evidence="12">
    <location>
        <position position="1"/>
    </location>
</feature>
<feature type="transmembrane region" description="Helical" evidence="10">
    <location>
        <begin position="103"/>
        <end position="125"/>
    </location>
</feature>
<protein>
    <submittedName>
        <fullName evidence="12">Cytochrome b/b6 domain-containing protein</fullName>
    </submittedName>
</protein>
<dbReference type="GO" id="GO:0009055">
    <property type="term" value="F:electron transfer activity"/>
    <property type="evidence" value="ECO:0007669"/>
    <property type="project" value="InterPro"/>
</dbReference>
<keyword evidence="5 10" id="KW-1133">Transmembrane helix</keyword>
<dbReference type="GO" id="GO:0005886">
    <property type="term" value="C:plasma membrane"/>
    <property type="evidence" value="ECO:0007669"/>
    <property type="project" value="UniProtKB-SubCell"/>
</dbReference>
<feature type="transmembrane region" description="Helical" evidence="10">
    <location>
        <begin position="157"/>
        <end position="179"/>
    </location>
</feature>
<feature type="transmembrane region" description="Helical" evidence="10">
    <location>
        <begin position="199"/>
        <end position="217"/>
    </location>
</feature>
<feature type="transmembrane region" description="Helical" evidence="10">
    <location>
        <begin position="309"/>
        <end position="329"/>
    </location>
</feature>
<evidence type="ECO:0000256" key="10">
    <source>
        <dbReference type="SAM" id="Phobius"/>
    </source>
</evidence>
<dbReference type="InterPro" id="IPR051542">
    <property type="entry name" value="Hydrogenase_cytochrome"/>
</dbReference>
<keyword evidence="4 8" id="KW-0479">Metal-binding</keyword>
<dbReference type="GO" id="GO:0022904">
    <property type="term" value="P:respiratory electron transport chain"/>
    <property type="evidence" value="ECO:0007669"/>
    <property type="project" value="InterPro"/>
</dbReference>
<evidence type="ECO:0000256" key="4">
    <source>
        <dbReference type="ARBA" id="ARBA00022723"/>
    </source>
</evidence>
<dbReference type="SUPFAM" id="SSF81342">
    <property type="entry name" value="Transmembrane di-heme cytochromes"/>
    <property type="match status" value="1"/>
</dbReference>
<dbReference type="InterPro" id="IPR036280">
    <property type="entry name" value="Multihaem_cyt_sf"/>
</dbReference>
<keyword evidence="8" id="KW-0349">Heme</keyword>
<dbReference type="GO" id="GO:0020037">
    <property type="term" value="F:heme binding"/>
    <property type="evidence" value="ECO:0007669"/>
    <property type="project" value="InterPro"/>
</dbReference>
<evidence type="ECO:0000256" key="6">
    <source>
        <dbReference type="ARBA" id="ARBA00023004"/>
    </source>
</evidence>
<organism evidence="12 13">
    <name type="scientific">Candidatus Acidiferrum panamense</name>
    <dbReference type="NCBI Taxonomy" id="2741543"/>
    <lineage>
        <taxon>Bacteria</taxon>
        <taxon>Pseudomonadati</taxon>
        <taxon>Acidobacteriota</taxon>
        <taxon>Terriglobia</taxon>
        <taxon>Candidatus Acidiferrales</taxon>
        <taxon>Candidatus Acidiferrum</taxon>
    </lineage>
</organism>
<keyword evidence="6 8" id="KW-0408">Iron</keyword>
<proteinExistence type="predicted"/>
<dbReference type="AlphaFoldDB" id="A0A7V8SYN4"/>
<name>A0A7V8SYN4_9BACT</name>
<evidence type="ECO:0000313" key="12">
    <source>
        <dbReference type="EMBL" id="MBA0087269.1"/>
    </source>
</evidence>
<evidence type="ECO:0000256" key="2">
    <source>
        <dbReference type="ARBA" id="ARBA00022475"/>
    </source>
</evidence>
<evidence type="ECO:0000313" key="13">
    <source>
        <dbReference type="Proteomes" id="UP000567293"/>
    </source>
</evidence>
<evidence type="ECO:0000256" key="8">
    <source>
        <dbReference type="PROSITE-ProRule" id="PRU00433"/>
    </source>
</evidence>
<evidence type="ECO:0000256" key="9">
    <source>
        <dbReference type="SAM" id="MobiDB-lite"/>
    </source>
</evidence>
<feature type="region of interest" description="Disordered" evidence="9">
    <location>
        <begin position="374"/>
        <end position="402"/>
    </location>
</feature>
<comment type="subcellular location">
    <subcellularLocation>
        <location evidence="1">Cell membrane</location>
        <topology evidence="1">Multi-pass membrane protein</topology>
    </subcellularLocation>
</comment>
<keyword evidence="2" id="KW-1003">Cell membrane</keyword>